<evidence type="ECO:0000256" key="2">
    <source>
        <dbReference type="SAM" id="Phobius"/>
    </source>
</evidence>
<dbReference type="EMBL" id="JBHSOF010000010">
    <property type="protein sequence ID" value="MFC5663438.1"/>
    <property type="molecule type" value="Genomic_DNA"/>
</dbReference>
<organism evidence="3 4">
    <name type="scientific">Kitasatospora misakiensis</name>
    <dbReference type="NCBI Taxonomy" id="67330"/>
    <lineage>
        <taxon>Bacteria</taxon>
        <taxon>Bacillati</taxon>
        <taxon>Actinomycetota</taxon>
        <taxon>Actinomycetes</taxon>
        <taxon>Kitasatosporales</taxon>
        <taxon>Streptomycetaceae</taxon>
        <taxon>Kitasatospora</taxon>
    </lineage>
</organism>
<dbReference type="Proteomes" id="UP001595975">
    <property type="component" value="Unassembled WGS sequence"/>
</dbReference>
<feature type="compositionally biased region" description="Gly residues" evidence="1">
    <location>
        <begin position="85"/>
        <end position="107"/>
    </location>
</feature>
<dbReference type="RefSeq" id="WP_380225103.1">
    <property type="nucleotide sequence ID" value="NZ_JBHSOF010000010.1"/>
</dbReference>
<sequence length="317" mass="30079">MPSLRQPVGPLPASIYWRRRVVVLIAAVAVAALVIWLMADQGGGGDGGKDKAAQAAPTQSQNQTPAQTITPGASPSGPANNSRPGSGGGSGSGGTTGGSAGGSGGGDVSLSTGGTTGGGANPAPATGGAAAAGASGGTSGGGAPAGTGGSGGGTGGGTGGAGTGGGGTGGQPAMNTPEIMALPICASSQLTLNLAGTQNSYQPKDKPKLALTINNSSGTACRVDLGRTASAITVTASNGERIWSSGDCPADRNSTWVQLPANGGLTETFGWDRVRSKPQCATADPAPAPAGTYLVVADLTGLSGGQASARSSIRLEN</sequence>
<keyword evidence="2" id="KW-0812">Transmembrane</keyword>
<reference evidence="4" key="1">
    <citation type="journal article" date="2019" name="Int. J. Syst. Evol. Microbiol.">
        <title>The Global Catalogue of Microorganisms (GCM) 10K type strain sequencing project: providing services to taxonomists for standard genome sequencing and annotation.</title>
        <authorList>
            <consortium name="The Broad Institute Genomics Platform"/>
            <consortium name="The Broad Institute Genome Sequencing Center for Infectious Disease"/>
            <person name="Wu L."/>
            <person name="Ma J."/>
        </authorList>
    </citation>
    <scope>NUCLEOTIDE SEQUENCE [LARGE SCALE GENOMIC DNA]</scope>
    <source>
        <strain evidence="4">CGMCC 4.1437</strain>
    </source>
</reference>
<feature type="compositionally biased region" description="Gly residues" evidence="1">
    <location>
        <begin position="134"/>
        <end position="170"/>
    </location>
</feature>
<feature type="compositionally biased region" description="Low complexity" evidence="1">
    <location>
        <begin position="121"/>
        <end position="133"/>
    </location>
</feature>
<name>A0ABW0X0W8_9ACTN</name>
<gene>
    <name evidence="3" type="ORF">ACFP3U_10660</name>
</gene>
<keyword evidence="2" id="KW-1133">Transmembrane helix</keyword>
<feature type="compositionally biased region" description="Polar residues" evidence="1">
    <location>
        <begin position="57"/>
        <end position="71"/>
    </location>
</feature>
<feature type="region of interest" description="Disordered" evidence="1">
    <location>
        <begin position="43"/>
        <end position="175"/>
    </location>
</feature>
<proteinExistence type="predicted"/>
<keyword evidence="4" id="KW-1185">Reference proteome</keyword>
<feature type="compositionally biased region" description="Low complexity" evidence="1">
    <location>
        <begin position="73"/>
        <end position="84"/>
    </location>
</feature>
<evidence type="ECO:0000313" key="4">
    <source>
        <dbReference type="Proteomes" id="UP001595975"/>
    </source>
</evidence>
<feature type="transmembrane region" description="Helical" evidence="2">
    <location>
        <begin position="21"/>
        <end position="39"/>
    </location>
</feature>
<keyword evidence="2" id="KW-0472">Membrane</keyword>
<evidence type="ECO:0000256" key="1">
    <source>
        <dbReference type="SAM" id="MobiDB-lite"/>
    </source>
</evidence>
<evidence type="ECO:0000313" key="3">
    <source>
        <dbReference type="EMBL" id="MFC5663438.1"/>
    </source>
</evidence>
<protein>
    <submittedName>
        <fullName evidence="3">Uncharacterized protein</fullName>
    </submittedName>
</protein>
<comment type="caution">
    <text evidence="3">The sequence shown here is derived from an EMBL/GenBank/DDBJ whole genome shotgun (WGS) entry which is preliminary data.</text>
</comment>
<accession>A0ABW0X0W8</accession>